<sequence length="291" mass="32951">MIASNFSYVTYFNGDGLANRLRLHCLAYAYALNTKRKLIVNWKRNNNCYATYHDLFVGRPCSYELLGLGERLFFRSVKRFDCYSFEKGTLTNGENVESLINPPHRVVSVSNLEASTGGGSRLGSYHQEVLRSLLPRPEIEKRVSQFMGQFKSPTVGIHVRQGDFLNKYNTALPPVKRYVAIVRLLAQLWPSAVFILVSDGNEEVLMPLLNTGKCKVREKVNERHTLEGVQDALIDLLILARTNLVISTPYSSFGGFAAMLGNKPIVRAQEDWETQLVEAINQKLTFCDRPR</sequence>
<dbReference type="Proteomes" id="UP000651156">
    <property type="component" value="Unassembled WGS sequence"/>
</dbReference>
<organism evidence="1 2">
    <name type="scientific">Gloeocapsopsis crepidinum LEGE 06123</name>
    <dbReference type="NCBI Taxonomy" id="588587"/>
    <lineage>
        <taxon>Bacteria</taxon>
        <taxon>Bacillati</taxon>
        <taxon>Cyanobacteriota</taxon>
        <taxon>Cyanophyceae</taxon>
        <taxon>Oscillatoriophycideae</taxon>
        <taxon>Chroococcales</taxon>
        <taxon>Chroococcaceae</taxon>
        <taxon>Gloeocapsopsis</taxon>
    </lineage>
</organism>
<dbReference type="EMBL" id="JADEWN010000056">
    <property type="protein sequence ID" value="MBE9192464.1"/>
    <property type="molecule type" value="Genomic_DNA"/>
</dbReference>
<evidence type="ECO:0000313" key="2">
    <source>
        <dbReference type="Proteomes" id="UP000651156"/>
    </source>
</evidence>
<evidence type="ECO:0008006" key="3">
    <source>
        <dbReference type="Google" id="ProtNLM"/>
    </source>
</evidence>
<protein>
    <recommendedName>
        <fullName evidence="3">Glycosyl transferase family 11</fullName>
    </recommendedName>
</protein>
<gene>
    <name evidence="1" type="ORF">IQ230_19350</name>
</gene>
<name>A0ABR9UW08_9CHRO</name>
<dbReference type="Gene3D" id="3.40.50.11340">
    <property type="match status" value="1"/>
</dbReference>
<dbReference type="RefSeq" id="WP_193933891.1">
    <property type="nucleotide sequence ID" value="NZ_CAWPMZ010000092.1"/>
</dbReference>
<reference evidence="1 2" key="1">
    <citation type="submission" date="2020-10" db="EMBL/GenBank/DDBJ databases">
        <authorList>
            <person name="Castelo-Branco R."/>
            <person name="Eusebio N."/>
            <person name="Adriana R."/>
            <person name="Vieira A."/>
            <person name="Brugerolle De Fraissinette N."/>
            <person name="Rezende De Castro R."/>
            <person name="Schneider M.P."/>
            <person name="Vasconcelos V."/>
            <person name="Leao P.N."/>
        </authorList>
    </citation>
    <scope>NUCLEOTIDE SEQUENCE [LARGE SCALE GENOMIC DNA]</scope>
    <source>
        <strain evidence="1 2">LEGE 06123</strain>
    </source>
</reference>
<dbReference type="Gene3D" id="3.40.50.11350">
    <property type="match status" value="1"/>
</dbReference>
<proteinExistence type="predicted"/>
<keyword evidence="2" id="KW-1185">Reference proteome</keyword>
<evidence type="ECO:0000313" key="1">
    <source>
        <dbReference type="EMBL" id="MBE9192464.1"/>
    </source>
</evidence>
<comment type="caution">
    <text evidence="1">The sequence shown here is derived from an EMBL/GenBank/DDBJ whole genome shotgun (WGS) entry which is preliminary data.</text>
</comment>
<accession>A0ABR9UW08</accession>